<organism evidence="7 8">
    <name type="scientific">Ruegeria haliotis</name>
    <dbReference type="NCBI Taxonomy" id="2747601"/>
    <lineage>
        <taxon>Bacteria</taxon>
        <taxon>Pseudomonadati</taxon>
        <taxon>Pseudomonadota</taxon>
        <taxon>Alphaproteobacteria</taxon>
        <taxon>Rhodobacterales</taxon>
        <taxon>Roseobacteraceae</taxon>
        <taxon>Ruegeria</taxon>
    </lineage>
</organism>
<dbReference type="Proteomes" id="UP000630805">
    <property type="component" value="Unassembled WGS sequence"/>
</dbReference>
<comment type="subcellular location">
    <subcellularLocation>
        <location evidence="1">Membrane</location>
        <topology evidence="1">Multi-pass membrane protein</topology>
    </subcellularLocation>
</comment>
<dbReference type="EMBL" id="JABXWT010000010">
    <property type="protein sequence ID" value="NVO57255.1"/>
    <property type="molecule type" value="Genomic_DNA"/>
</dbReference>
<evidence type="ECO:0000256" key="4">
    <source>
        <dbReference type="ARBA" id="ARBA00023136"/>
    </source>
</evidence>
<name>A0ABX2PSV0_9RHOB</name>
<evidence type="ECO:0000256" key="2">
    <source>
        <dbReference type="ARBA" id="ARBA00022692"/>
    </source>
</evidence>
<comment type="caution">
    <text evidence="7">The sequence shown here is derived from an EMBL/GenBank/DDBJ whole genome shotgun (WGS) entry which is preliminary data.</text>
</comment>
<keyword evidence="3 5" id="KW-1133">Transmembrane helix</keyword>
<proteinExistence type="predicted"/>
<dbReference type="InterPro" id="IPR013130">
    <property type="entry name" value="Fe3_Rdtase_TM_dom"/>
</dbReference>
<dbReference type="RefSeq" id="WP_176866307.1">
    <property type="nucleotide sequence ID" value="NZ_JABXWT010000010.1"/>
</dbReference>
<protein>
    <submittedName>
        <fullName evidence="7">Ferric reductase-like transmembrane domain-containing protein</fullName>
    </submittedName>
</protein>
<feature type="transmembrane region" description="Helical" evidence="5">
    <location>
        <begin position="171"/>
        <end position="190"/>
    </location>
</feature>
<keyword evidence="8" id="KW-1185">Reference proteome</keyword>
<evidence type="ECO:0000259" key="6">
    <source>
        <dbReference type="Pfam" id="PF01794"/>
    </source>
</evidence>
<keyword evidence="4 5" id="KW-0472">Membrane</keyword>
<reference evidence="7 8" key="1">
    <citation type="submission" date="2020-06" db="EMBL/GenBank/DDBJ databases">
        <authorList>
            <person name="Cao W.R."/>
        </authorList>
    </citation>
    <scope>NUCLEOTIDE SEQUENCE [LARGE SCALE GENOMIC DNA]</scope>
    <source>
        <strain evidence="7 8">B1Z28</strain>
    </source>
</reference>
<evidence type="ECO:0000313" key="7">
    <source>
        <dbReference type="EMBL" id="NVO57255.1"/>
    </source>
</evidence>
<evidence type="ECO:0000256" key="5">
    <source>
        <dbReference type="SAM" id="Phobius"/>
    </source>
</evidence>
<feature type="domain" description="Ferric oxidoreductase" evidence="6">
    <location>
        <begin position="43"/>
        <end position="157"/>
    </location>
</feature>
<feature type="transmembrane region" description="Helical" evidence="5">
    <location>
        <begin position="35"/>
        <end position="60"/>
    </location>
</feature>
<gene>
    <name evidence="7" type="ORF">HW561_15790</name>
</gene>
<accession>A0ABX2PSV0</accession>
<dbReference type="Pfam" id="PF01794">
    <property type="entry name" value="Ferric_reduct"/>
    <property type="match status" value="1"/>
</dbReference>
<evidence type="ECO:0000256" key="3">
    <source>
        <dbReference type="ARBA" id="ARBA00022989"/>
    </source>
</evidence>
<feature type="transmembrane region" description="Helical" evidence="5">
    <location>
        <begin position="72"/>
        <end position="94"/>
    </location>
</feature>
<keyword evidence="2 5" id="KW-0812">Transmembrane</keyword>
<feature type="transmembrane region" description="Helical" evidence="5">
    <location>
        <begin position="145"/>
        <end position="165"/>
    </location>
</feature>
<evidence type="ECO:0000256" key="1">
    <source>
        <dbReference type="ARBA" id="ARBA00004141"/>
    </source>
</evidence>
<evidence type="ECO:0000313" key="8">
    <source>
        <dbReference type="Proteomes" id="UP000630805"/>
    </source>
</evidence>
<sequence length="203" mass="21734">MSLTRMILIWVALTCAVAVPVLAAAASPYLAWRDPIYILAGFAGIVGMGLLLVQPLLAGGYLPGLSTARSRYLHRCVGAALVAAVVIHVLGLWITSPPDVVDALLFVSPTPFSAWGVIAMWAMFAAALLALLRRRLRVRFRPWRLGHATLALVTVVGSVVHVMLIEGTMEIMSKTALCILVLLASAKTLADMRVWAIQPGRGS</sequence>
<feature type="transmembrane region" description="Helical" evidence="5">
    <location>
        <begin position="114"/>
        <end position="133"/>
    </location>
</feature>